<evidence type="ECO:0000313" key="1">
    <source>
        <dbReference type="EMBL" id="GMH86285.1"/>
    </source>
</evidence>
<dbReference type="EMBL" id="BLQM01000373">
    <property type="protein sequence ID" value="GMH86285.1"/>
    <property type="molecule type" value="Genomic_DNA"/>
</dbReference>
<dbReference type="Proteomes" id="UP001162640">
    <property type="component" value="Unassembled WGS sequence"/>
</dbReference>
<accession>A0A9W7EQI0</accession>
<reference evidence="2" key="1">
    <citation type="journal article" date="2023" name="Commun. Biol.">
        <title>Genome analysis of Parmales, the sister group of diatoms, reveals the evolutionary specialization of diatoms from phago-mixotrophs to photoautotrophs.</title>
        <authorList>
            <person name="Ban H."/>
            <person name="Sato S."/>
            <person name="Yoshikawa S."/>
            <person name="Yamada K."/>
            <person name="Nakamura Y."/>
            <person name="Ichinomiya M."/>
            <person name="Sato N."/>
            <person name="Blanc-Mathieu R."/>
            <person name="Endo H."/>
            <person name="Kuwata A."/>
            <person name="Ogata H."/>
        </authorList>
    </citation>
    <scope>NUCLEOTIDE SEQUENCE [LARGE SCALE GENOMIC DNA]</scope>
</reference>
<dbReference type="AlphaFoldDB" id="A0A9W7EQI0"/>
<proteinExistence type="predicted"/>
<comment type="caution">
    <text evidence="1">The sequence shown here is derived from an EMBL/GenBank/DDBJ whole genome shotgun (WGS) entry which is preliminary data.</text>
</comment>
<name>A0A9W7EQI0_9STRA</name>
<gene>
    <name evidence="1" type="ORF">TL16_g10491</name>
</gene>
<protein>
    <submittedName>
        <fullName evidence="1">Uncharacterized protein</fullName>
    </submittedName>
</protein>
<sequence>MRSEATSKVESALSISLNSNSLMLVATLVADQRVQRVVDFGGGAGGEWLEGESKVVVYMRGAKRRARNTFKYGRLQA</sequence>
<organism evidence="1 2">
    <name type="scientific">Triparma laevis f. inornata</name>
    <dbReference type="NCBI Taxonomy" id="1714386"/>
    <lineage>
        <taxon>Eukaryota</taxon>
        <taxon>Sar</taxon>
        <taxon>Stramenopiles</taxon>
        <taxon>Ochrophyta</taxon>
        <taxon>Bolidophyceae</taxon>
        <taxon>Parmales</taxon>
        <taxon>Triparmaceae</taxon>
        <taxon>Triparma</taxon>
    </lineage>
</organism>
<evidence type="ECO:0000313" key="2">
    <source>
        <dbReference type="Proteomes" id="UP001162640"/>
    </source>
</evidence>